<dbReference type="InterPro" id="IPR051011">
    <property type="entry name" value="Metal_resp_trans_reg"/>
</dbReference>
<dbReference type="Gene3D" id="1.10.10.10">
    <property type="entry name" value="Winged helix-like DNA-binding domain superfamily/Winged helix DNA-binding domain"/>
    <property type="match status" value="1"/>
</dbReference>
<evidence type="ECO:0000256" key="1">
    <source>
        <dbReference type="ARBA" id="ARBA00023015"/>
    </source>
</evidence>
<keyword evidence="6" id="KW-1185">Reference proteome</keyword>
<reference evidence="5 6" key="1">
    <citation type="journal article" date="2015" name="Stand. Genomic Sci.">
        <title>Genomic Encyclopedia of Bacterial and Archaeal Type Strains, Phase III: the genomes of soil and plant-associated and newly described type strains.</title>
        <authorList>
            <person name="Whitman W.B."/>
            <person name="Woyke T."/>
            <person name="Klenk H.P."/>
            <person name="Zhou Y."/>
            <person name="Lilburn T.G."/>
            <person name="Beck B.J."/>
            <person name="De Vos P."/>
            <person name="Vandamme P."/>
            <person name="Eisen J.A."/>
            <person name="Garrity G."/>
            <person name="Hugenholtz P."/>
            <person name="Kyrpides N.C."/>
        </authorList>
    </citation>
    <scope>NUCLEOTIDE SEQUENCE [LARGE SCALE GENOMIC DNA]</scope>
    <source>
        <strain evidence="5 6">VKM Ac-2538</strain>
    </source>
</reference>
<dbReference type="CDD" id="cd00090">
    <property type="entry name" value="HTH_ARSR"/>
    <property type="match status" value="1"/>
</dbReference>
<protein>
    <submittedName>
        <fullName evidence="5">DNA-binding transcriptional ArsR family regulator</fullName>
    </submittedName>
</protein>
<accession>A0ABY2B925</accession>
<feature type="domain" description="HTH arsR-type" evidence="4">
    <location>
        <begin position="1"/>
        <end position="87"/>
    </location>
</feature>
<dbReference type="SUPFAM" id="SSF46785">
    <property type="entry name" value="Winged helix' DNA-binding domain"/>
    <property type="match status" value="1"/>
</dbReference>
<comment type="caution">
    <text evidence="5">The sequence shown here is derived from an EMBL/GenBank/DDBJ whole genome shotgun (WGS) entry which is preliminary data.</text>
</comment>
<dbReference type="InterPro" id="IPR036390">
    <property type="entry name" value="WH_DNA-bd_sf"/>
</dbReference>
<dbReference type="PANTHER" id="PTHR43132:SF8">
    <property type="entry name" value="HTH-TYPE TRANSCRIPTIONAL REGULATOR KMTR"/>
    <property type="match status" value="1"/>
</dbReference>
<dbReference type="PROSITE" id="PS50987">
    <property type="entry name" value="HTH_ARSR_2"/>
    <property type="match status" value="1"/>
</dbReference>
<sequence>MLEVGRALSCEVRLSLLMALADGEATVSQLVDHTGTTQPNVSNHLAVLRSVGLVASQRDGRTVHYELASPEVGNLVKALVAVASEPSDRR</sequence>
<dbReference type="InterPro" id="IPR001845">
    <property type="entry name" value="HTH_ArsR_DNA-bd_dom"/>
</dbReference>
<evidence type="ECO:0000313" key="6">
    <source>
        <dbReference type="Proteomes" id="UP000295818"/>
    </source>
</evidence>
<name>A0ABY2B925_9ACTN</name>
<evidence type="ECO:0000256" key="2">
    <source>
        <dbReference type="ARBA" id="ARBA00023125"/>
    </source>
</evidence>
<organism evidence="5 6">
    <name type="scientific">Kribbella orskensis</name>
    <dbReference type="NCBI Taxonomy" id="2512216"/>
    <lineage>
        <taxon>Bacteria</taxon>
        <taxon>Bacillati</taxon>
        <taxon>Actinomycetota</taxon>
        <taxon>Actinomycetes</taxon>
        <taxon>Propionibacteriales</taxon>
        <taxon>Kribbellaceae</taxon>
        <taxon>Kribbella</taxon>
    </lineage>
</organism>
<evidence type="ECO:0000256" key="3">
    <source>
        <dbReference type="ARBA" id="ARBA00023163"/>
    </source>
</evidence>
<dbReference type="SMART" id="SM00418">
    <property type="entry name" value="HTH_ARSR"/>
    <property type="match status" value="1"/>
</dbReference>
<dbReference type="Pfam" id="PF01022">
    <property type="entry name" value="HTH_5"/>
    <property type="match status" value="1"/>
</dbReference>
<dbReference type="NCBIfam" id="NF033788">
    <property type="entry name" value="HTH_metalloreg"/>
    <property type="match status" value="1"/>
</dbReference>
<gene>
    <name evidence="5" type="ORF">EV644_1265</name>
</gene>
<dbReference type="PANTHER" id="PTHR43132">
    <property type="entry name" value="ARSENICAL RESISTANCE OPERON REPRESSOR ARSR-RELATED"/>
    <property type="match status" value="1"/>
</dbReference>
<keyword evidence="1" id="KW-0805">Transcription regulation</keyword>
<evidence type="ECO:0000259" key="4">
    <source>
        <dbReference type="PROSITE" id="PS50987"/>
    </source>
</evidence>
<keyword evidence="2 5" id="KW-0238">DNA-binding</keyword>
<dbReference type="InterPro" id="IPR011991">
    <property type="entry name" value="ArsR-like_HTH"/>
</dbReference>
<keyword evidence="3" id="KW-0804">Transcription</keyword>
<dbReference type="InterPro" id="IPR036388">
    <property type="entry name" value="WH-like_DNA-bd_sf"/>
</dbReference>
<proteinExistence type="predicted"/>
<dbReference type="GO" id="GO:0003677">
    <property type="term" value="F:DNA binding"/>
    <property type="evidence" value="ECO:0007669"/>
    <property type="project" value="UniProtKB-KW"/>
</dbReference>
<dbReference type="EMBL" id="SLWM01000026">
    <property type="protein sequence ID" value="TCO12262.1"/>
    <property type="molecule type" value="Genomic_DNA"/>
</dbReference>
<dbReference type="PRINTS" id="PR00778">
    <property type="entry name" value="HTHARSR"/>
</dbReference>
<dbReference type="Proteomes" id="UP000295818">
    <property type="component" value="Unassembled WGS sequence"/>
</dbReference>
<evidence type="ECO:0000313" key="5">
    <source>
        <dbReference type="EMBL" id="TCO12262.1"/>
    </source>
</evidence>